<gene>
    <name evidence="1" type="ORF">AVEN_211716_1</name>
</gene>
<comment type="caution">
    <text evidence="1">The sequence shown here is derived from an EMBL/GenBank/DDBJ whole genome shotgun (WGS) entry which is preliminary data.</text>
</comment>
<name>A0A4Y2MAN3_ARAVE</name>
<accession>A0A4Y2MAN3</accession>
<evidence type="ECO:0000313" key="1">
    <source>
        <dbReference type="EMBL" id="GBN23623.1"/>
    </source>
</evidence>
<dbReference type="AlphaFoldDB" id="A0A4Y2MAN3"/>
<proteinExistence type="predicted"/>
<dbReference type="EMBL" id="BGPR01007018">
    <property type="protein sequence ID" value="GBN23623.1"/>
    <property type="molecule type" value="Genomic_DNA"/>
</dbReference>
<keyword evidence="2" id="KW-1185">Reference proteome</keyword>
<reference evidence="1 2" key="1">
    <citation type="journal article" date="2019" name="Sci. Rep.">
        <title>Orb-weaving spider Araneus ventricosus genome elucidates the spidroin gene catalogue.</title>
        <authorList>
            <person name="Kono N."/>
            <person name="Nakamura H."/>
            <person name="Ohtoshi R."/>
            <person name="Moran D.A.P."/>
            <person name="Shinohara A."/>
            <person name="Yoshida Y."/>
            <person name="Fujiwara M."/>
            <person name="Mori M."/>
            <person name="Tomita M."/>
            <person name="Arakawa K."/>
        </authorList>
    </citation>
    <scope>NUCLEOTIDE SEQUENCE [LARGE SCALE GENOMIC DNA]</scope>
</reference>
<dbReference type="Proteomes" id="UP000499080">
    <property type="component" value="Unassembled WGS sequence"/>
</dbReference>
<organism evidence="1 2">
    <name type="scientific">Araneus ventricosus</name>
    <name type="common">Orbweaver spider</name>
    <name type="synonym">Epeira ventricosa</name>
    <dbReference type="NCBI Taxonomy" id="182803"/>
    <lineage>
        <taxon>Eukaryota</taxon>
        <taxon>Metazoa</taxon>
        <taxon>Ecdysozoa</taxon>
        <taxon>Arthropoda</taxon>
        <taxon>Chelicerata</taxon>
        <taxon>Arachnida</taxon>
        <taxon>Araneae</taxon>
        <taxon>Araneomorphae</taxon>
        <taxon>Entelegynae</taxon>
        <taxon>Araneoidea</taxon>
        <taxon>Araneidae</taxon>
        <taxon>Araneus</taxon>
    </lineage>
</organism>
<sequence>MACDELIGQCTNAAIRRHVSNHTRISFYIDYGLLFCSKDAYYTLSATPKLDMPLEDSALLEARFSKHDFHLMTNFTSHHTIFDENRTTPYFTCSDTSITYLCCNMFPTPPIHL</sequence>
<protein>
    <submittedName>
        <fullName evidence="1">Uncharacterized protein</fullName>
    </submittedName>
</protein>
<evidence type="ECO:0000313" key="2">
    <source>
        <dbReference type="Proteomes" id="UP000499080"/>
    </source>
</evidence>